<accession>W2ZBH1</accession>
<dbReference type="EMBL" id="ANIY01001903">
    <property type="protein sequence ID" value="ETP44331.1"/>
    <property type="molecule type" value="Genomic_DNA"/>
</dbReference>
<protein>
    <recommendedName>
        <fullName evidence="3">BZIP domain-containing protein</fullName>
    </recommendedName>
</protein>
<evidence type="ECO:0008006" key="3">
    <source>
        <dbReference type="Google" id="ProtNLM"/>
    </source>
</evidence>
<name>W2ZBH1_PHYNI</name>
<dbReference type="Proteomes" id="UP000018948">
    <property type="component" value="Unassembled WGS sequence"/>
</dbReference>
<evidence type="ECO:0000313" key="2">
    <source>
        <dbReference type="Proteomes" id="UP000018948"/>
    </source>
</evidence>
<organism evidence="1 2">
    <name type="scientific">Phytophthora nicotianae P10297</name>
    <dbReference type="NCBI Taxonomy" id="1317064"/>
    <lineage>
        <taxon>Eukaryota</taxon>
        <taxon>Sar</taxon>
        <taxon>Stramenopiles</taxon>
        <taxon>Oomycota</taxon>
        <taxon>Peronosporomycetes</taxon>
        <taxon>Peronosporales</taxon>
        <taxon>Peronosporaceae</taxon>
        <taxon>Phytophthora</taxon>
    </lineage>
</organism>
<proteinExistence type="predicted"/>
<gene>
    <name evidence="1" type="ORF">F442_09066</name>
</gene>
<evidence type="ECO:0000313" key="1">
    <source>
        <dbReference type="EMBL" id="ETP44331.1"/>
    </source>
</evidence>
<reference evidence="1 2" key="1">
    <citation type="submission" date="2013-11" db="EMBL/GenBank/DDBJ databases">
        <title>The Genome Sequence of Phytophthora parasitica P10297.</title>
        <authorList>
            <consortium name="The Broad Institute Genomics Platform"/>
            <person name="Russ C."/>
            <person name="Tyler B."/>
            <person name="Panabieres F."/>
            <person name="Shan W."/>
            <person name="Tripathy S."/>
            <person name="Grunwald N."/>
            <person name="Machado M."/>
            <person name="Johnson C.S."/>
            <person name="Walker B."/>
            <person name="Young S.K."/>
            <person name="Zeng Q."/>
            <person name="Gargeya S."/>
            <person name="Fitzgerald M."/>
            <person name="Haas B."/>
            <person name="Abouelleil A."/>
            <person name="Allen A.W."/>
            <person name="Alvarado L."/>
            <person name="Arachchi H.M."/>
            <person name="Berlin A.M."/>
            <person name="Chapman S.B."/>
            <person name="Gainer-Dewar J."/>
            <person name="Goldberg J."/>
            <person name="Griggs A."/>
            <person name="Gujja S."/>
            <person name="Hansen M."/>
            <person name="Howarth C."/>
            <person name="Imamovic A."/>
            <person name="Ireland A."/>
            <person name="Larimer J."/>
            <person name="McCowan C."/>
            <person name="Murphy C."/>
            <person name="Pearson M."/>
            <person name="Poon T.W."/>
            <person name="Priest M."/>
            <person name="Roberts A."/>
            <person name="Saif S."/>
            <person name="Shea T."/>
            <person name="Sisk P."/>
            <person name="Sykes S."/>
            <person name="Wortman J."/>
            <person name="Nusbaum C."/>
            <person name="Birren B."/>
        </authorList>
    </citation>
    <scope>NUCLEOTIDE SEQUENCE [LARGE SCALE GENOMIC DNA]</scope>
    <source>
        <strain evidence="1 2">P10297</strain>
    </source>
</reference>
<sequence>MLALNTVDFADVADIVSDTWALEDKEEQKRRLHRIEMVKFRRKRKAKQEDLRGECRRLEKHAQQVAASVRALASRNADPSTRANILHEDKFFFGSYGVESGLDHGGMTHRGQTLQSYATLRLAFTSARPRPMAFQMSPTLLLSVTYLILKATCLLGDTPTYPEPDPYTGMNHKKYTT</sequence>
<dbReference type="AlphaFoldDB" id="W2ZBH1"/>
<comment type="caution">
    <text evidence="1">The sequence shown here is derived from an EMBL/GenBank/DDBJ whole genome shotgun (WGS) entry which is preliminary data.</text>
</comment>